<protein>
    <recommendedName>
        <fullName evidence="6">Translocation and assembly module TamB C-terminal domain-containing protein</fullName>
    </recommendedName>
</protein>
<dbReference type="Pfam" id="PF05359">
    <property type="entry name" value="DUF748"/>
    <property type="match status" value="1"/>
</dbReference>
<dbReference type="KEGG" id="cbae:COR50_14645"/>
<evidence type="ECO:0000313" key="8">
    <source>
        <dbReference type="Proteomes" id="UP000220133"/>
    </source>
</evidence>
<dbReference type="GO" id="GO:0005886">
    <property type="term" value="C:plasma membrane"/>
    <property type="evidence" value="ECO:0007669"/>
    <property type="project" value="InterPro"/>
</dbReference>
<feature type="transmembrane region" description="Helical" evidence="5">
    <location>
        <begin position="17"/>
        <end position="38"/>
    </location>
</feature>
<reference evidence="7 8" key="1">
    <citation type="submission" date="2017-10" db="EMBL/GenBank/DDBJ databases">
        <title>Paenichitinophaga pekingensis gen. nov., sp. nov., isolated from activated sludge.</title>
        <authorList>
            <person name="Jin D."/>
            <person name="Kong X."/>
            <person name="Deng Y."/>
            <person name="Bai Z."/>
        </authorList>
    </citation>
    <scope>NUCLEOTIDE SEQUENCE [LARGE SCALE GENOMIC DNA]</scope>
    <source>
        <strain evidence="7 8">13</strain>
    </source>
</reference>
<name>A0A291QWR8_9BACT</name>
<keyword evidence="2 5" id="KW-0812">Transmembrane</keyword>
<sequence>MSETPSKKSIKRKLLKWLLGIILALVLLPFIILLILQLPPVQNFVKNKAQNYLHKQLGTEVSIKSLRFKWWNELSLKGLYVEDKTRTPLVASGSLDVEYNLLALMRNKVIISSLDWNELDVNIYRPKTDSNFNYQFIIDAFSSGQATPPDTLVDESSTTIDFEIGNVHLNKFNLKYNDSLGGMLLSASWHGIELIPGKLNPGKNSYHVRELNIDSLHVAFQQDYIPSPSEPEPGAGDTGTAFLLAVDKFNLTHSKWLYKDEASGLSTSGNTDRIAIENARFDLLKTLIDADILTIAKTRVQLSLDTAAAPPPADTSVSSPNTWVVQANKIDVDSLYFQMDDETAPRLAKGIDYMHLGIYPLVLNASDVYYSNDSSSVNIGHTYLIEKSGLQLKEMKGNVVYTSKGASLKKFVLQTAGSKLDVDIDLGVPGWENISDQLGQLQIKANIRPSVLAVNEAGYFVPDLTNDTSMENIMQKRLSLQGNLAGSMANLIIPKFIARDQDGTLIDLSGSATNITSTDKLGFDFSRIKLQGNKQSIASWLPGNTLPGNVELPQNMLLTGSIKGGVQRLHPNLMFQSSFGNIGISGDVIDFTDTANLSYDLQLRTENLYVGKFIRDTTIGILNSEVTAKGKGTDPYHANLNSLVDIHQFTYNNYTYNDIHLEAELLEAQYKALGYVKDSSLKLQLHATGKVDTLHPGIDASVDIDKFDLYNTHFMTRPFILKSCLAAHIDNLQPRNLDASVIVDKIQFVDNDQLYVLDSIILTAGKEDDLQTVRLRSPFGYLSAQGDFNYQTFASSLQELINRQLMAPSLVQAYQPSERQWLQFDGTFSIPKSLRKWLPGIVMAQPLTLNGRFDTDSASLRTNIFLPAFQYDEFVIDTIRAHIDADTNALHANLNLARLQHPQFPLERTSVIARAQQGKLDWHLVLDDHKLQPKYRFGGILEYLQKDSLMFSLQDSLLLNYQTWSTVGENRVLIGDSGLVFADLGMSQGAQMIQIKTEDKKPGELLPGIIVQLKEFNLASLTSLIEKDTALVGGFATGKVQITNLDTNPLLDADVKIDSVKVMGTGVGNLALSATTPEVNQYRINAHISGNDNDITLFGTYGDQLDFELLLDKLNMKTVEPFTFGALTEMDGIANGKLEIKGTTDDPGITGQLYFKNVQSRVTMINSLFRLPGEELTFTQRGLEFKNFVVTDSARNEAVINGQILTRNMDNFIFRLDVTARNMMVLGPKVNKDQWYYGPAYIDADAQIRGSSNLPRITMNVKLREKSQVTVTVPEDDPGIANREGVVQFIDMDSPIDSSLLSAQDTLSLTNTHMSGFSFLGDIEVDPQSTMRIVIDPSNGDYLEVKGTATLNLSMDPSGKMSLTGRYEIDQGKYAMSLSQLIKREFDIQKGSTIIWNGDPLSADVNITARYSTAAPAIDLIGDQLTDGNTNRNMYNQKVPVYVYLKITGELLKPDIGFELDMPEKDQNIFGGAVITRLRQINQVESDLNKQVMGLLVLNRFISDNPFDALSSGGGSVEDVARKSVSKILSQQLNNLAGSLIKGVDINFDLESQEDYTSGSKTERTDLNVDVSKRLFSDRLTVSVGSNIPLSGSGAQQNASNIIGDVTVEYTLTKDGRYRVRAYRRNLTDVILEGQNIETGVSFILVMDYDEFREILHRKKIRTEQKLRNNEN</sequence>
<proteinExistence type="predicted"/>
<dbReference type="Proteomes" id="UP000220133">
    <property type="component" value="Chromosome"/>
</dbReference>
<dbReference type="GO" id="GO:0009306">
    <property type="term" value="P:protein secretion"/>
    <property type="evidence" value="ECO:0007669"/>
    <property type="project" value="InterPro"/>
</dbReference>
<keyword evidence="8" id="KW-1185">Reference proteome</keyword>
<dbReference type="InterPro" id="IPR007452">
    <property type="entry name" value="TamB_C"/>
</dbReference>
<dbReference type="InterPro" id="IPR008023">
    <property type="entry name" value="DUF748"/>
</dbReference>
<feature type="domain" description="Translocation and assembly module TamB C-terminal" evidence="6">
    <location>
        <begin position="1192"/>
        <end position="1633"/>
    </location>
</feature>
<evidence type="ECO:0000256" key="2">
    <source>
        <dbReference type="ARBA" id="ARBA00022692"/>
    </source>
</evidence>
<organism evidence="7 8">
    <name type="scientific">Chitinophaga caeni</name>
    <dbReference type="NCBI Taxonomy" id="2029983"/>
    <lineage>
        <taxon>Bacteria</taxon>
        <taxon>Pseudomonadati</taxon>
        <taxon>Bacteroidota</taxon>
        <taxon>Chitinophagia</taxon>
        <taxon>Chitinophagales</taxon>
        <taxon>Chitinophagaceae</taxon>
        <taxon>Chitinophaga</taxon>
    </lineage>
</organism>
<evidence type="ECO:0000256" key="5">
    <source>
        <dbReference type="SAM" id="Phobius"/>
    </source>
</evidence>
<gene>
    <name evidence="7" type="ORF">COR50_14645</name>
</gene>
<dbReference type="EMBL" id="CP023777">
    <property type="protein sequence ID" value="ATL48303.1"/>
    <property type="molecule type" value="Genomic_DNA"/>
</dbReference>
<evidence type="ECO:0000256" key="4">
    <source>
        <dbReference type="ARBA" id="ARBA00023136"/>
    </source>
</evidence>
<evidence type="ECO:0000256" key="3">
    <source>
        <dbReference type="ARBA" id="ARBA00022989"/>
    </source>
</evidence>
<dbReference type="Pfam" id="PF04357">
    <property type="entry name" value="TamB"/>
    <property type="match status" value="1"/>
</dbReference>
<accession>A0A291QWR8</accession>
<evidence type="ECO:0000256" key="1">
    <source>
        <dbReference type="ARBA" id="ARBA00004167"/>
    </source>
</evidence>
<keyword evidence="4 5" id="KW-0472">Membrane</keyword>
<dbReference type="PANTHER" id="PTHR36985">
    <property type="entry name" value="TRANSLOCATION AND ASSEMBLY MODULE SUBUNIT TAMB"/>
    <property type="match status" value="1"/>
</dbReference>
<dbReference type="OrthoDB" id="9811276at2"/>
<dbReference type="RefSeq" id="WP_098194677.1">
    <property type="nucleotide sequence ID" value="NZ_CP023777.1"/>
</dbReference>
<dbReference type="PANTHER" id="PTHR36985:SF1">
    <property type="entry name" value="TRANSLOCATION AND ASSEMBLY MODULE SUBUNIT TAMB"/>
    <property type="match status" value="1"/>
</dbReference>
<keyword evidence="3 5" id="KW-1133">Transmembrane helix</keyword>
<evidence type="ECO:0000313" key="7">
    <source>
        <dbReference type="EMBL" id="ATL48303.1"/>
    </source>
</evidence>
<evidence type="ECO:0000259" key="6">
    <source>
        <dbReference type="Pfam" id="PF04357"/>
    </source>
</evidence>
<comment type="subcellular location">
    <subcellularLocation>
        <location evidence="1">Membrane</location>
        <topology evidence="1">Single-pass membrane protein</topology>
    </subcellularLocation>
</comment>